<dbReference type="EMBL" id="CP011542">
    <property type="protein sequence ID" value="AKK07112.1"/>
    <property type="molecule type" value="Genomic_DNA"/>
</dbReference>
<keyword evidence="2" id="KW-1003">Cell membrane</keyword>
<dbReference type="RefSeq" id="WP_236690126.1">
    <property type="nucleotide sequence ID" value="NZ_CP011542.1"/>
</dbReference>
<feature type="transmembrane region" description="Helical" evidence="6">
    <location>
        <begin position="124"/>
        <end position="144"/>
    </location>
</feature>
<reference evidence="8" key="2">
    <citation type="submission" date="2015-05" db="EMBL/GenBank/DDBJ databases">
        <title>Complete genome sequence of Corynebacterium mustelae DSM 45274, isolated from various tissues of a male ferret with lethal sepsis.</title>
        <authorList>
            <person name="Ruckert C."/>
            <person name="Albersmeier A."/>
            <person name="Winkler A."/>
            <person name="Tauch A."/>
        </authorList>
    </citation>
    <scope>NUCLEOTIDE SEQUENCE [LARGE SCALE GENOMIC DNA]</scope>
    <source>
        <strain evidence="8">DSM 45274</strain>
    </source>
</reference>
<sequence length="325" mass="35000">MPFLASGYQEVLAAHPSGLIGSFLAVIASMIVMAEVMRLLLNAGNNHIRLRQTTLLTFVANSWSSTFPGGAAISTVYQFHTMRSWGVNVLVSSWFIMVSAALSTVWLVALGIVSVLLLGASISLMPLVISSAILLGLAALVWWATNNPEPTKRFVVAIIRRGGKLIRRPTDSLITSVEEHFDQLHTVELSPLRFSWIAFLSLMNWVFDIIALWLCVWAVTGVLPGIEAQENNTTIVGVALAFVTAKVVGTAQVTPAGIGPVEAAMTGSLVAVGMTASSAFGVVFVYRILSFAVITLLGWLMYFISTARGGLKARHLESPFRPKEG</sequence>
<evidence type="ECO:0000256" key="1">
    <source>
        <dbReference type="ARBA" id="ARBA00004651"/>
    </source>
</evidence>
<evidence type="ECO:0000256" key="6">
    <source>
        <dbReference type="SAM" id="Phobius"/>
    </source>
</evidence>
<evidence type="ECO:0000256" key="5">
    <source>
        <dbReference type="ARBA" id="ARBA00023136"/>
    </source>
</evidence>
<evidence type="ECO:0000313" key="8">
    <source>
        <dbReference type="Proteomes" id="UP000035199"/>
    </source>
</evidence>
<accession>A0A0G3H7M2</accession>
<dbReference type="InterPro" id="IPR022791">
    <property type="entry name" value="L-PG_synthase/AglD"/>
</dbReference>
<feature type="transmembrane region" description="Helical" evidence="6">
    <location>
        <begin position="94"/>
        <end position="117"/>
    </location>
</feature>
<dbReference type="NCBIfam" id="TIGR00374">
    <property type="entry name" value="flippase-like domain"/>
    <property type="match status" value="1"/>
</dbReference>
<keyword evidence="4 6" id="KW-1133">Transmembrane helix</keyword>
<feature type="transmembrane region" description="Helical" evidence="6">
    <location>
        <begin position="20"/>
        <end position="41"/>
    </location>
</feature>
<evidence type="ECO:0000313" key="7">
    <source>
        <dbReference type="EMBL" id="AKK07112.1"/>
    </source>
</evidence>
<comment type="subcellular location">
    <subcellularLocation>
        <location evidence="1">Cell membrane</location>
        <topology evidence="1">Multi-pass membrane protein</topology>
    </subcellularLocation>
</comment>
<feature type="transmembrane region" description="Helical" evidence="6">
    <location>
        <begin position="278"/>
        <end position="304"/>
    </location>
</feature>
<dbReference type="Proteomes" id="UP000035199">
    <property type="component" value="Chromosome"/>
</dbReference>
<feature type="transmembrane region" description="Helical" evidence="6">
    <location>
        <begin position="235"/>
        <end position="258"/>
    </location>
</feature>
<dbReference type="PATRIC" id="fig|571915.4.peg.3024"/>
<feature type="transmembrane region" description="Helical" evidence="6">
    <location>
        <begin position="53"/>
        <end position="74"/>
    </location>
</feature>
<dbReference type="PANTHER" id="PTHR39087:SF2">
    <property type="entry name" value="UPF0104 MEMBRANE PROTEIN MJ1595"/>
    <property type="match status" value="1"/>
</dbReference>
<keyword evidence="8" id="KW-1185">Reference proteome</keyword>
<evidence type="ECO:0000256" key="3">
    <source>
        <dbReference type="ARBA" id="ARBA00022692"/>
    </source>
</evidence>
<dbReference type="PANTHER" id="PTHR39087">
    <property type="entry name" value="UPF0104 MEMBRANE PROTEIN MJ1595"/>
    <property type="match status" value="1"/>
</dbReference>
<dbReference type="Pfam" id="PF03706">
    <property type="entry name" value="LPG_synthase_TM"/>
    <property type="match status" value="1"/>
</dbReference>
<keyword evidence="3 6" id="KW-0812">Transmembrane</keyword>
<evidence type="ECO:0000256" key="2">
    <source>
        <dbReference type="ARBA" id="ARBA00022475"/>
    </source>
</evidence>
<dbReference type="STRING" id="571915.CMUST_14095"/>
<proteinExistence type="predicted"/>
<gene>
    <name evidence="7" type="ORF">CMUST_14095</name>
</gene>
<feature type="transmembrane region" description="Helical" evidence="6">
    <location>
        <begin position="196"/>
        <end position="223"/>
    </location>
</feature>
<dbReference type="AlphaFoldDB" id="A0A0G3H7M2"/>
<name>A0A0G3H7M2_9CORY</name>
<evidence type="ECO:0000256" key="4">
    <source>
        <dbReference type="ARBA" id="ARBA00022989"/>
    </source>
</evidence>
<protein>
    <submittedName>
        <fullName evidence="7">Uncharacterized protein</fullName>
    </submittedName>
</protein>
<dbReference type="KEGG" id="cmv:CMUST_14095"/>
<organism evidence="7 8">
    <name type="scientific">Corynebacterium mustelae</name>
    <dbReference type="NCBI Taxonomy" id="571915"/>
    <lineage>
        <taxon>Bacteria</taxon>
        <taxon>Bacillati</taxon>
        <taxon>Actinomycetota</taxon>
        <taxon>Actinomycetes</taxon>
        <taxon>Mycobacteriales</taxon>
        <taxon>Corynebacteriaceae</taxon>
        <taxon>Corynebacterium</taxon>
    </lineage>
</organism>
<keyword evidence="5 6" id="KW-0472">Membrane</keyword>
<reference evidence="7 8" key="1">
    <citation type="journal article" date="2015" name="Genome Announc.">
        <title>Complete Genome Sequence of the Type Strain Corynebacterium mustelae DSM 45274, Isolated from Various Tissues of a Male Ferret with Lethal Sepsis.</title>
        <authorList>
            <person name="Ruckert C."/>
            <person name="Eimer J."/>
            <person name="Winkler A."/>
            <person name="Tauch A."/>
        </authorList>
    </citation>
    <scope>NUCLEOTIDE SEQUENCE [LARGE SCALE GENOMIC DNA]</scope>
    <source>
        <strain evidence="7 8">DSM 45274</strain>
    </source>
</reference>
<dbReference type="GO" id="GO:0005886">
    <property type="term" value="C:plasma membrane"/>
    <property type="evidence" value="ECO:0007669"/>
    <property type="project" value="UniProtKB-SubCell"/>
</dbReference>